<dbReference type="Gene3D" id="3.90.730.10">
    <property type="entry name" value="Ribonuclease T2-like"/>
    <property type="match status" value="1"/>
</dbReference>
<dbReference type="EMBL" id="KZ155778">
    <property type="protein sequence ID" value="OUS47543.1"/>
    <property type="molecule type" value="Genomic_DNA"/>
</dbReference>
<protein>
    <submittedName>
        <fullName evidence="5">Putative ribonuclease</fullName>
    </submittedName>
    <submittedName>
        <fullName evidence="4">Ribonuclease T2, active site</fullName>
    </submittedName>
</protein>
<dbReference type="Proteomes" id="UP000009170">
    <property type="component" value="Unassembled WGS sequence"/>
</dbReference>
<evidence type="ECO:0000313" key="5">
    <source>
        <dbReference type="EMBL" id="OUS47543.1"/>
    </source>
</evidence>
<dbReference type="GeneID" id="9836842"/>
<dbReference type="Pfam" id="PF00445">
    <property type="entry name" value="Ribonuclease_T2"/>
    <property type="match status" value="1"/>
</dbReference>
<evidence type="ECO:0000256" key="3">
    <source>
        <dbReference type="SAM" id="SignalP"/>
    </source>
</evidence>
<reference evidence="4 6" key="1">
    <citation type="journal article" date="2006" name="Proc. Natl. Acad. Sci. U.S.A.">
        <title>Genome analysis of the smallest free-living eukaryote Ostreococcus tauri unveils many unique features.</title>
        <authorList>
            <person name="Derelle E."/>
            <person name="Ferraz C."/>
            <person name="Rombauts S."/>
            <person name="Rouze P."/>
            <person name="Worden A.Z."/>
            <person name="Robbens S."/>
            <person name="Partensky F."/>
            <person name="Degroeve S."/>
            <person name="Echeynie S."/>
            <person name="Cooke R."/>
            <person name="Saeys Y."/>
            <person name="Wuyts J."/>
            <person name="Jabbari K."/>
            <person name="Bowler C."/>
            <person name="Panaud O."/>
            <person name="Piegu B."/>
            <person name="Ball S.G."/>
            <person name="Ral J.-P."/>
            <person name="Bouget F.-Y."/>
            <person name="Piganeau G."/>
            <person name="De Baets B."/>
            <person name="Picard A."/>
            <person name="Delseny M."/>
            <person name="Demaille J."/>
            <person name="Van de Peer Y."/>
            <person name="Moreau H."/>
        </authorList>
    </citation>
    <scope>NUCLEOTIDE SEQUENCE [LARGE SCALE GENOMIC DNA]</scope>
    <source>
        <strain evidence="4 6">OTTH0595</strain>
    </source>
</reference>
<dbReference type="AlphaFoldDB" id="Q015R9"/>
<dbReference type="GO" id="GO:0006401">
    <property type="term" value="P:RNA catabolic process"/>
    <property type="evidence" value="ECO:0007669"/>
    <property type="project" value="UniProtKB-ARBA"/>
</dbReference>
<accession>A0A454XSM2</accession>
<dbReference type="RefSeq" id="XP_003080193.1">
    <property type="nucleotide sequence ID" value="XM_003080145.1"/>
</dbReference>
<dbReference type="KEGG" id="ota:OT_ostta07g00950"/>
<dbReference type="InterPro" id="IPR036430">
    <property type="entry name" value="RNase_T2-like_sf"/>
</dbReference>
<dbReference type="PANTHER" id="PTHR11240">
    <property type="entry name" value="RIBONUCLEASE T2"/>
    <property type="match status" value="1"/>
</dbReference>
<dbReference type="InParanoid" id="Q015R9"/>
<name>Q015R9_OSTTA</name>
<evidence type="ECO:0000313" key="4">
    <source>
        <dbReference type="EMBL" id="CAL54360.1"/>
    </source>
</evidence>
<evidence type="ECO:0000313" key="6">
    <source>
        <dbReference type="Proteomes" id="UP000009170"/>
    </source>
</evidence>
<dbReference type="EMBL" id="CAID01000007">
    <property type="protein sequence ID" value="CAL54360.1"/>
    <property type="molecule type" value="Genomic_DNA"/>
</dbReference>
<dbReference type="Proteomes" id="UP000195557">
    <property type="component" value="Unassembled WGS sequence"/>
</dbReference>
<dbReference type="OMA" id="HGTCAAW"/>
<comment type="similarity">
    <text evidence="1 2">Belongs to the RNase T2 family.</text>
</comment>
<dbReference type="InterPro" id="IPR001568">
    <property type="entry name" value="RNase_T2-like"/>
</dbReference>
<reference evidence="5" key="3">
    <citation type="submission" date="2017-04" db="EMBL/GenBank/DDBJ databases">
        <title>Population genomics of picophytoplankton unveils novel chromosome hypervariability.</title>
        <authorList>
            <consortium name="DOE Joint Genome Institute"/>
            <person name="Blanc-Mathieu R."/>
            <person name="Krasovec M."/>
            <person name="Hebrard M."/>
            <person name="Yau S."/>
            <person name="Desgranges E."/>
            <person name="Martin J."/>
            <person name="Schackwitz W."/>
            <person name="Kuo A."/>
            <person name="Salin G."/>
            <person name="Donnadieu C."/>
            <person name="Desdevises Y."/>
            <person name="Sanchez-Ferandin S."/>
            <person name="Moreau H."/>
            <person name="Rivals E."/>
            <person name="Grigoriev I.V."/>
            <person name="Grimsley N."/>
            <person name="Eyre-Walker A."/>
            <person name="Piganeau G."/>
        </authorList>
    </citation>
    <scope>NUCLEOTIDE SEQUENCE [LARGE SCALE GENOMIC DNA]</scope>
    <source>
        <strain evidence="5">RCC 1115</strain>
    </source>
</reference>
<accession>Q015R9</accession>
<dbReference type="GO" id="GO:0033897">
    <property type="term" value="F:ribonuclease T2 activity"/>
    <property type="evidence" value="ECO:0007669"/>
    <property type="project" value="InterPro"/>
</dbReference>
<dbReference type="InterPro" id="IPR033130">
    <property type="entry name" value="RNase_T2_His_AS_2"/>
</dbReference>
<keyword evidence="6" id="KW-1185">Reference proteome</keyword>
<proteinExistence type="inferred from homology"/>
<feature type="signal peptide" evidence="3">
    <location>
        <begin position="1"/>
        <end position="23"/>
    </location>
</feature>
<dbReference type="SUPFAM" id="SSF55895">
    <property type="entry name" value="Ribonuclease Rh-like"/>
    <property type="match status" value="1"/>
</dbReference>
<dbReference type="PANTHER" id="PTHR11240:SF22">
    <property type="entry name" value="RIBONUCLEASE T2"/>
    <property type="match status" value="1"/>
</dbReference>
<evidence type="ECO:0000256" key="1">
    <source>
        <dbReference type="ARBA" id="ARBA00007469"/>
    </source>
</evidence>
<keyword evidence="3" id="KW-0732">Signal</keyword>
<reference evidence="4" key="2">
    <citation type="journal article" date="2014" name="BMC Genomics">
        <title>An improved genome of the model marine alga Ostreococcus tauri unfolds by assessing Illumina de novo assemblies.</title>
        <authorList>
            <person name="Blanc-Mathieu R."/>
            <person name="Verhelst B."/>
            <person name="Derelle E."/>
            <person name="Rombauts S."/>
            <person name="Bouget F.Y."/>
            <person name="Carre I."/>
            <person name="Chateau A."/>
            <person name="Eyre-Walker A."/>
            <person name="Grimsley N."/>
            <person name="Moreau H."/>
            <person name="Piegu B."/>
            <person name="Rivals E."/>
            <person name="Schackwitz W."/>
            <person name="Van de Peer Y."/>
            <person name="Piganeau G."/>
        </authorList>
    </citation>
    <scope>NUCLEOTIDE SEQUENCE</scope>
    <source>
        <strain evidence="4">RCC4221</strain>
    </source>
</reference>
<accession>A0A1Y5IHH3</accession>
<feature type="chain" id="PRO_5030174947" evidence="3">
    <location>
        <begin position="24"/>
        <end position="294"/>
    </location>
</feature>
<dbReference type="OrthoDB" id="435754at2759"/>
<organism evidence="4 6">
    <name type="scientific">Ostreococcus tauri</name>
    <name type="common">Marine green alga</name>
    <dbReference type="NCBI Taxonomy" id="70448"/>
    <lineage>
        <taxon>Eukaryota</taxon>
        <taxon>Viridiplantae</taxon>
        <taxon>Chlorophyta</taxon>
        <taxon>Mamiellophyceae</taxon>
        <taxon>Mamiellales</taxon>
        <taxon>Bathycoccaceae</taxon>
        <taxon>Ostreococcus</taxon>
    </lineage>
</organism>
<dbReference type="PROSITE" id="PS00531">
    <property type="entry name" value="RNASE_T2_2"/>
    <property type="match status" value="1"/>
</dbReference>
<dbReference type="STRING" id="70448.Q015R9"/>
<dbReference type="PROSITE" id="PS00530">
    <property type="entry name" value="RNASE_T2_1"/>
    <property type="match status" value="1"/>
</dbReference>
<dbReference type="InterPro" id="IPR018188">
    <property type="entry name" value="RNase_T2_His_AS_1"/>
</dbReference>
<gene>
    <name evidence="5" type="ORF">BE221DRAFT_191135</name>
    <name evidence="4" type="ORF">OT_ostta07g00950</name>
</gene>
<dbReference type="GO" id="GO:0003723">
    <property type="term" value="F:RNA binding"/>
    <property type="evidence" value="ECO:0007669"/>
    <property type="project" value="InterPro"/>
</dbReference>
<evidence type="ECO:0000256" key="2">
    <source>
        <dbReference type="RuleBase" id="RU004328"/>
    </source>
</evidence>
<sequence length="294" mass="31355">MPLRRVIALVLGALVAVPDGARARALIQTDAARCPSVGSKSHGGCDDAVRSLSAPFDMWELARSWTPGFCGGTPGACSKRECRGDGATDALTLHGLWPSYVEATGSRKCYWPQNCVKPRWYPASEPWAFDKTILPRGKATERTAPAWTLDDLGSHEWAKHGTCAAWLDASGETRGMTQREFYNVTFALAETLGTPDALVRAAGSDLSLAEAQAAFGGETRVALGCTRKCVLVQAVQCFARAVDGGVGEPIDCPCVGVRDSRYDNSCAAQCERVRVLSPEQTGCDDDLKLVVAAS</sequence>